<organism evidence="4 5">
    <name type="scientific">Streptomyces griseiscabiei</name>
    <dbReference type="NCBI Taxonomy" id="2993540"/>
    <lineage>
        <taxon>Bacteria</taxon>
        <taxon>Bacillati</taxon>
        <taxon>Actinomycetota</taxon>
        <taxon>Actinomycetes</taxon>
        <taxon>Kitasatosporales</taxon>
        <taxon>Streptomycetaceae</taxon>
        <taxon>Streptomyces</taxon>
    </lineage>
</organism>
<dbReference type="SUPFAM" id="SSF51735">
    <property type="entry name" value="NAD(P)-binding Rossmann-fold domains"/>
    <property type="match status" value="1"/>
</dbReference>
<dbReference type="EMBL" id="JARAVY010000008">
    <property type="protein sequence ID" value="MDX2911221.1"/>
    <property type="molecule type" value="Genomic_DNA"/>
</dbReference>
<keyword evidence="2" id="KW-0119">Carbohydrate metabolism</keyword>
<evidence type="ECO:0000256" key="2">
    <source>
        <dbReference type="ARBA" id="ARBA00023277"/>
    </source>
</evidence>
<dbReference type="InterPro" id="IPR050005">
    <property type="entry name" value="DenD"/>
</dbReference>
<dbReference type="InterPro" id="IPR001509">
    <property type="entry name" value="Epimerase_deHydtase"/>
</dbReference>
<keyword evidence="1" id="KW-0521">NADP</keyword>
<dbReference type="Pfam" id="PF01370">
    <property type="entry name" value="Epimerase"/>
    <property type="match status" value="1"/>
</dbReference>
<dbReference type="InterPro" id="IPR036291">
    <property type="entry name" value="NAD(P)-bd_dom_sf"/>
</dbReference>
<evidence type="ECO:0000313" key="4">
    <source>
        <dbReference type="EMBL" id="MDX2911221.1"/>
    </source>
</evidence>
<reference evidence="4 5" key="1">
    <citation type="journal article" date="2023" name="Microb. Genom.">
        <title>Mesoterricola silvestris gen. nov., sp. nov., Mesoterricola sediminis sp. nov., Geothrix oryzae sp. nov., Geothrix edaphica sp. nov., Geothrix rubra sp. nov., and Geothrix limicola sp. nov., six novel members of Acidobacteriota isolated from soils.</title>
        <authorList>
            <person name="Weisberg A.J."/>
            <person name="Pearce E."/>
            <person name="Kramer C.G."/>
            <person name="Chang J.H."/>
            <person name="Clarke C.R."/>
        </authorList>
    </citation>
    <scope>NUCLEOTIDE SEQUENCE [LARGE SCALE GENOMIC DNA]</scope>
    <source>
        <strain evidence="4 5">NRRL_B-2795</strain>
    </source>
</reference>
<dbReference type="Gene3D" id="3.90.25.10">
    <property type="entry name" value="UDP-galactose 4-epimerase, domain 1"/>
    <property type="match status" value="1"/>
</dbReference>
<keyword evidence="5" id="KW-1185">Reference proteome</keyword>
<feature type="domain" description="NAD-dependent epimerase/dehydratase" evidence="3">
    <location>
        <begin position="3"/>
        <end position="208"/>
    </location>
</feature>
<gene>
    <name evidence="4" type="ORF">PV517_21280</name>
</gene>
<dbReference type="Gene3D" id="3.40.50.720">
    <property type="entry name" value="NAD(P)-binding Rossmann-like Domain"/>
    <property type="match status" value="1"/>
</dbReference>
<dbReference type="Proteomes" id="UP001271723">
    <property type="component" value="Unassembled WGS sequence"/>
</dbReference>
<name>A0ABU4L6U6_9ACTN</name>
<dbReference type="RefSeq" id="WP_267299643.1">
    <property type="nucleotide sequence ID" value="NZ_JAGJBZ010000002.1"/>
</dbReference>
<evidence type="ECO:0000259" key="3">
    <source>
        <dbReference type="Pfam" id="PF01370"/>
    </source>
</evidence>
<evidence type="ECO:0000256" key="1">
    <source>
        <dbReference type="ARBA" id="ARBA00022857"/>
    </source>
</evidence>
<sequence length="342" mass="36648">MRVVITGGSGFLGNLLAKELLRRDLFRGERISELVLLDRVTRPAEWGDERVTEVQGDLLAVLEDVFSEPVDAIFHLAAAVSADCEVDFDLGMRSNVDTTRGLLEATRKQQGAGGPRALVVLASSVAVYGQDPEVPAPEMISEQVLPLPASSYGAQKTICEQLTADYTRKGFLDGRVVRLMTVAIRPGTPNGAASGFLSGIIREPLNGQASTCPVDPSLRVAIASPRNTISGLVKVAEARRGKGAGDLAGRLPINLPSLTVSVEQMLEELRRIAGDEVAGLVKVDPDPSIEAIVGSWPARFDNRRAIDLGIEGDSSFHDVVQQYIADYVPARSHGGFRADGRR</sequence>
<dbReference type="PANTHER" id="PTHR43103:SF3">
    <property type="entry name" value="ADP-L-GLYCERO-D-MANNO-HEPTOSE-6-EPIMERASE"/>
    <property type="match status" value="1"/>
</dbReference>
<protein>
    <submittedName>
        <fullName evidence="4">NAD-dependent epimerase/dehydratase family protein</fullName>
    </submittedName>
</protein>
<dbReference type="PANTHER" id="PTHR43103">
    <property type="entry name" value="NUCLEOSIDE-DIPHOSPHATE-SUGAR EPIMERASE"/>
    <property type="match status" value="1"/>
</dbReference>
<evidence type="ECO:0000313" key="5">
    <source>
        <dbReference type="Proteomes" id="UP001271723"/>
    </source>
</evidence>
<accession>A0ABU4L6U6</accession>
<proteinExistence type="predicted"/>
<dbReference type="NCBIfam" id="NF043036">
    <property type="entry name" value="ErythonDh"/>
    <property type="match status" value="1"/>
</dbReference>
<comment type="caution">
    <text evidence="4">The sequence shown here is derived from an EMBL/GenBank/DDBJ whole genome shotgun (WGS) entry which is preliminary data.</text>
</comment>